<reference evidence="6 7" key="1">
    <citation type="submission" date="2021-06" db="EMBL/GenBank/DDBJ databases">
        <authorList>
            <person name="Palmer J.M."/>
        </authorList>
    </citation>
    <scope>NUCLEOTIDE SEQUENCE [LARGE SCALE GENOMIC DNA]</scope>
    <source>
        <strain evidence="6 7">GA_2019</strain>
        <tissue evidence="6">Muscle</tissue>
    </source>
</reference>
<evidence type="ECO:0000313" key="6">
    <source>
        <dbReference type="EMBL" id="MEQ2163511.1"/>
    </source>
</evidence>
<evidence type="ECO:0000256" key="1">
    <source>
        <dbReference type="ARBA" id="ARBA00022555"/>
    </source>
</evidence>
<dbReference type="PANTHER" id="PTHR11586:SF42">
    <property type="entry name" value="AMINOACYL TRNA SYNTHASE COMPLEX-INTERACTING MULTIFUNCTIONAL PROTEIN 1"/>
    <property type="match status" value="1"/>
</dbReference>
<dbReference type="EMBL" id="JAHRIO010015038">
    <property type="protein sequence ID" value="MEQ2163511.1"/>
    <property type="molecule type" value="Genomic_DNA"/>
</dbReference>
<dbReference type="SUPFAM" id="SSF50249">
    <property type="entry name" value="Nucleic acid-binding proteins"/>
    <property type="match status" value="1"/>
</dbReference>
<dbReference type="Gene3D" id="2.40.50.140">
    <property type="entry name" value="Nucleic acid-binding proteins"/>
    <property type="match status" value="1"/>
</dbReference>
<evidence type="ECO:0000259" key="5">
    <source>
        <dbReference type="PROSITE" id="PS50886"/>
    </source>
</evidence>
<sequence length="152" mass="17003">LQGSLGVFLCNVKASKMRGVFSQGRLLCCSASDVRVELLVPPSGSVPGDRITFLNYPGEPDRELSSKQKIWELLQPDMQVDTKGVANYKGCGFEALWAELHWRCVNNSQHEVRLRPLPPEIRREFSAQHLEVCRHGNARNAGPCLKFLPACK</sequence>
<keyword evidence="7" id="KW-1185">Reference proteome</keyword>
<feature type="non-terminal residue" evidence="6">
    <location>
        <position position="1"/>
    </location>
</feature>
<dbReference type="Pfam" id="PF01588">
    <property type="entry name" value="tRNA_bind"/>
    <property type="match status" value="1"/>
</dbReference>
<proteinExistence type="predicted"/>
<evidence type="ECO:0000256" key="4">
    <source>
        <dbReference type="PROSITE-ProRule" id="PRU00209"/>
    </source>
</evidence>
<keyword evidence="1 4" id="KW-0820">tRNA-binding</keyword>
<dbReference type="InterPro" id="IPR051270">
    <property type="entry name" value="Tyrosine-tRNA_ligase_regulator"/>
</dbReference>
<feature type="non-terminal residue" evidence="6">
    <location>
        <position position="152"/>
    </location>
</feature>
<accession>A0ABV0MXB8</accession>
<feature type="domain" description="TRNA-binding" evidence="5">
    <location>
        <begin position="1"/>
        <end position="52"/>
    </location>
</feature>
<keyword evidence="2 4" id="KW-0694">RNA-binding</keyword>
<keyword evidence="3" id="KW-0648">Protein biosynthesis</keyword>
<evidence type="ECO:0000256" key="3">
    <source>
        <dbReference type="ARBA" id="ARBA00022917"/>
    </source>
</evidence>
<organism evidence="6 7">
    <name type="scientific">Goodea atripinnis</name>
    <dbReference type="NCBI Taxonomy" id="208336"/>
    <lineage>
        <taxon>Eukaryota</taxon>
        <taxon>Metazoa</taxon>
        <taxon>Chordata</taxon>
        <taxon>Craniata</taxon>
        <taxon>Vertebrata</taxon>
        <taxon>Euteleostomi</taxon>
        <taxon>Actinopterygii</taxon>
        <taxon>Neopterygii</taxon>
        <taxon>Teleostei</taxon>
        <taxon>Neoteleostei</taxon>
        <taxon>Acanthomorphata</taxon>
        <taxon>Ovalentaria</taxon>
        <taxon>Atherinomorphae</taxon>
        <taxon>Cyprinodontiformes</taxon>
        <taxon>Goodeidae</taxon>
        <taxon>Goodea</taxon>
    </lineage>
</organism>
<dbReference type="InterPro" id="IPR012340">
    <property type="entry name" value="NA-bd_OB-fold"/>
</dbReference>
<dbReference type="PANTHER" id="PTHR11586">
    <property type="entry name" value="TRNA-AMINOACYLATION COFACTOR ARC1 FAMILY MEMBER"/>
    <property type="match status" value="1"/>
</dbReference>
<comment type="caution">
    <text evidence="6">The sequence shown here is derived from an EMBL/GenBank/DDBJ whole genome shotgun (WGS) entry which is preliminary data.</text>
</comment>
<evidence type="ECO:0000313" key="7">
    <source>
        <dbReference type="Proteomes" id="UP001476798"/>
    </source>
</evidence>
<dbReference type="PROSITE" id="PS50886">
    <property type="entry name" value="TRBD"/>
    <property type="match status" value="1"/>
</dbReference>
<dbReference type="InterPro" id="IPR002547">
    <property type="entry name" value="tRNA-bd_dom"/>
</dbReference>
<name>A0ABV0MXB8_9TELE</name>
<gene>
    <name evidence="6" type="ORF">GOODEAATRI_030898</name>
</gene>
<evidence type="ECO:0000256" key="2">
    <source>
        <dbReference type="ARBA" id="ARBA00022884"/>
    </source>
</evidence>
<protein>
    <recommendedName>
        <fullName evidence="5">tRNA-binding domain-containing protein</fullName>
    </recommendedName>
</protein>
<dbReference type="Proteomes" id="UP001476798">
    <property type="component" value="Unassembled WGS sequence"/>
</dbReference>